<dbReference type="GO" id="GO:0030151">
    <property type="term" value="F:molybdenum ion binding"/>
    <property type="evidence" value="ECO:0007669"/>
    <property type="project" value="InterPro"/>
</dbReference>
<evidence type="ECO:0000259" key="5">
    <source>
        <dbReference type="Pfam" id="PF03404"/>
    </source>
</evidence>
<reference evidence="6" key="1">
    <citation type="submission" date="2021-02" db="EMBL/GenBank/DDBJ databases">
        <authorList>
            <person name="Nowell W R."/>
        </authorList>
    </citation>
    <scope>NUCLEOTIDE SEQUENCE</scope>
</reference>
<evidence type="ECO:0000256" key="3">
    <source>
        <dbReference type="ARBA" id="ARBA00022723"/>
    </source>
</evidence>
<keyword evidence="3" id="KW-0479">Metal-binding</keyword>
<dbReference type="SUPFAM" id="SSF81296">
    <property type="entry name" value="E set domains"/>
    <property type="match status" value="1"/>
</dbReference>
<dbReference type="GO" id="GO:0006790">
    <property type="term" value="P:sulfur compound metabolic process"/>
    <property type="evidence" value="ECO:0007669"/>
    <property type="project" value="TreeGrafter"/>
</dbReference>
<comment type="caution">
    <text evidence="6">The sequence shown here is derived from an EMBL/GenBank/DDBJ whole genome shotgun (WGS) entry which is preliminary data.</text>
</comment>
<dbReference type="Gene3D" id="2.60.40.650">
    <property type="match status" value="1"/>
</dbReference>
<gene>
    <name evidence="6" type="ORF">SMN809_LOCUS86706</name>
</gene>
<dbReference type="GO" id="GO:0020037">
    <property type="term" value="F:heme binding"/>
    <property type="evidence" value="ECO:0007669"/>
    <property type="project" value="TreeGrafter"/>
</dbReference>
<dbReference type="Pfam" id="PF03404">
    <property type="entry name" value="Mo-co_dimer"/>
    <property type="match status" value="1"/>
</dbReference>
<evidence type="ECO:0000256" key="4">
    <source>
        <dbReference type="ARBA" id="ARBA00023002"/>
    </source>
</evidence>
<dbReference type="InterPro" id="IPR014756">
    <property type="entry name" value="Ig_E-set"/>
</dbReference>
<dbReference type="PANTHER" id="PTHR19372:SF7">
    <property type="entry name" value="SULFITE OXIDASE, MITOCHONDRIAL"/>
    <property type="match status" value="1"/>
</dbReference>
<dbReference type="PRINTS" id="PR00407">
    <property type="entry name" value="EUMOPTERIN"/>
</dbReference>
<feature type="domain" description="Moybdenum cofactor oxidoreductase dimerisation" evidence="5">
    <location>
        <begin position="2"/>
        <end position="61"/>
    </location>
</feature>
<dbReference type="InterPro" id="IPR008335">
    <property type="entry name" value="Mopterin_OxRdtase_euk"/>
</dbReference>
<name>A0A8S3KFH1_9BILA</name>
<dbReference type="EMBL" id="CAJOBI010372460">
    <property type="protein sequence ID" value="CAF5229786.1"/>
    <property type="molecule type" value="Genomic_DNA"/>
</dbReference>
<evidence type="ECO:0000256" key="2">
    <source>
        <dbReference type="ARBA" id="ARBA00022505"/>
    </source>
</evidence>
<accession>A0A8S3KFH1</accession>
<dbReference type="GO" id="GO:0043546">
    <property type="term" value="F:molybdopterin cofactor binding"/>
    <property type="evidence" value="ECO:0007669"/>
    <property type="project" value="TreeGrafter"/>
</dbReference>
<dbReference type="AlphaFoldDB" id="A0A8S3KFH1"/>
<keyword evidence="2" id="KW-0500">Molybdenum</keyword>
<protein>
    <recommendedName>
        <fullName evidence="5">Moybdenum cofactor oxidoreductase dimerisation domain-containing protein</fullName>
    </recommendedName>
</protein>
<proteinExistence type="predicted"/>
<dbReference type="PANTHER" id="PTHR19372">
    <property type="entry name" value="SULFITE REDUCTASE"/>
    <property type="match status" value="1"/>
</dbReference>
<keyword evidence="4" id="KW-0560">Oxidoreductase</keyword>
<feature type="non-terminal residue" evidence="6">
    <location>
        <position position="69"/>
    </location>
</feature>
<evidence type="ECO:0000313" key="7">
    <source>
        <dbReference type="Proteomes" id="UP000676336"/>
    </source>
</evidence>
<evidence type="ECO:0000313" key="6">
    <source>
        <dbReference type="EMBL" id="CAF5229786.1"/>
    </source>
</evidence>
<dbReference type="InterPro" id="IPR005066">
    <property type="entry name" value="MoCF_OxRdtse_dimer"/>
</dbReference>
<dbReference type="GO" id="GO:0008482">
    <property type="term" value="F:sulfite oxidase activity"/>
    <property type="evidence" value="ECO:0007669"/>
    <property type="project" value="TreeGrafter"/>
</dbReference>
<organism evidence="6 7">
    <name type="scientific">Rotaria magnacalcarata</name>
    <dbReference type="NCBI Taxonomy" id="392030"/>
    <lineage>
        <taxon>Eukaryota</taxon>
        <taxon>Metazoa</taxon>
        <taxon>Spiralia</taxon>
        <taxon>Gnathifera</taxon>
        <taxon>Rotifera</taxon>
        <taxon>Eurotatoria</taxon>
        <taxon>Bdelloidea</taxon>
        <taxon>Philodinida</taxon>
        <taxon>Philodinidae</taxon>
        <taxon>Rotaria</taxon>
    </lineage>
</organism>
<dbReference type="Proteomes" id="UP000676336">
    <property type="component" value="Unassembled WGS sequence"/>
</dbReference>
<evidence type="ECO:0000256" key="1">
    <source>
        <dbReference type="ARBA" id="ARBA00001924"/>
    </source>
</evidence>
<comment type="cofactor">
    <cofactor evidence="1">
        <name>Mo-molybdopterin</name>
        <dbReference type="ChEBI" id="CHEBI:71302"/>
    </cofactor>
</comment>
<sequence>MRAWTWTQWTYHIPFDDLPSKPFDIICRATDTNANSQPESPIGIWNVLGHMNNAWHKITLQIDEKCLKK</sequence>